<dbReference type="EMBL" id="SOHQ01000007">
    <property type="protein sequence ID" value="TFD81849.1"/>
    <property type="molecule type" value="Genomic_DNA"/>
</dbReference>
<reference evidence="1 2" key="1">
    <citation type="submission" date="2019-03" db="EMBL/GenBank/DDBJ databases">
        <title>Genomics of glacier-inhabiting Cryobacterium strains.</title>
        <authorList>
            <person name="Liu Q."/>
            <person name="Xin Y.-H."/>
        </authorList>
    </citation>
    <scope>NUCLEOTIDE SEQUENCE [LARGE SCALE GENOMIC DNA]</scope>
    <source>
        <strain evidence="1 2">CGMCC 1.4292</strain>
    </source>
</reference>
<dbReference type="AlphaFoldDB" id="A0A4Y8KRE8"/>
<comment type="caution">
    <text evidence="1">The sequence shown here is derived from an EMBL/GenBank/DDBJ whole genome shotgun (WGS) entry which is preliminary data.</text>
</comment>
<organism evidence="1 2">
    <name type="scientific">Cryobacterium psychrophilum</name>
    <dbReference type="NCBI Taxonomy" id="41988"/>
    <lineage>
        <taxon>Bacteria</taxon>
        <taxon>Bacillati</taxon>
        <taxon>Actinomycetota</taxon>
        <taxon>Actinomycetes</taxon>
        <taxon>Micrococcales</taxon>
        <taxon>Microbacteriaceae</taxon>
        <taxon>Cryobacterium</taxon>
    </lineage>
</organism>
<protein>
    <recommendedName>
        <fullName evidence="3">TPM domain-containing protein</fullName>
    </recommendedName>
</protein>
<evidence type="ECO:0000313" key="2">
    <source>
        <dbReference type="Proteomes" id="UP000298218"/>
    </source>
</evidence>
<dbReference type="OrthoDB" id="5105562at2"/>
<sequence>MDVFLPSLVVLGFVLVGIAVLVGLARRRTRTRLRLESDAAAELVRSASISLVRADDLVQDATNELGFAIAQFGENATREFAAALTLSRRQLTEAFALQQKLDDVEPDAAAEIHRWNEKIRAVADEATQRLVAQTRNFDKKRGVERTAPQALDQLVRRLDRSADRVKNGARSIDRLGLSYTAHALAPISTNVARAQAALDDAREAAASAAARLTAGEPVGEQMSAAEHGLFTATQLLDAIESGEDELHIGFANLGRATDAAAIELTEARGLRDSHDEADTSANLNRVVAEATRVLAQLGGPDRLSDPAVDLARLREVMDGLDVMRSEARNRQLRLENARTALAGALLTARGQISLTRDFIGGNRSRVQAGARTRLSEAERQLALAEAEADPVIALDNARRAMTHATDADALARYDAR</sequence>
<keyword evidence="2" id="KW-1185">Reference proteome</keyword>
<name>A0A4Y8KRE8_9MICO</name>
<accession>A0A4Y8KRE8</accession>
<evidence type="ECO:0000313" key="1">
    <source>
        <dbReference type="EMBL" id="TFD81849.1"/>
    </source>
</evidence>
<proteinExistence type="predicted"/>
<gene>
    <name evidence="1" type="ORF">E3T53_02350</name>
</gene>
<dbReference type="RefSeq" id="WP_134172647.1">
    <property type="nucleotide sequence ID" value="NZ_SODI01000001.1"/>
</dbReference>
<evidence type="ECO:0008006" key="3">
    <source>
        <dbReference type="Google" id="ProtNLM"/>
    </source>
</evidence>
<dbReference type="Proteomes" id="UP000298218">
    <property type="component" value="Unassembled WGS sequence"/>
</dbReference>